<keyword evidence="2" id="KW-0805">Transcription regulation</keyword>
<evidence type="ECO:0000256" key="6">
    <source>
        <dbReference type="SAM" id="MobiDB-lite"/>
    </source>
</evidence>
<comment type="subcellular location">
    <subcellularLocation>
        <location evidence="1">Nucleus</location>
    </subcellularLocation>
</comment>
<keyword evidence="9" id="KW-1185">Reference proteome</keyword>
<feature type="region of interest" description="Disordered" evidence="6">
    <location>
        <begin position="165"/>
        <end position="203"/>
    </location>
</feature>
<dbReference type="SUPFAM" id="SSF101941">
    <property type="entry name" value="NAC domain"/>
    <property type="match status" value="2"/>
</dbReference>
<feature type="compositionally biased region" description="Polar residues" evidence="6">
    <location>
        <begin position="653"/>
        <end position="667"/>
    </location>
</feature>
<evidence type="ECO:0000313" key="9">
    <source>
        <dbReference type="Proteomes" id="UP001164929"/>
    </source>
</evidence>
<protein>
    <recommendedName>
        <fullName evidence="7">NAC domain-containing protein</fullName>
    </recommendedName>
</protein>
<dbReference type="Gene3D" id="2.170.150.80">
    <property type="entry name" value="NAC domain"/>
    <property type="match status" value="2"/>
</dbReference>
<reference evidence="8" key="1">
    <citation type="journal article" date="2023" name="Mol. Ecol. Resour.">
        <title>Chromosome-level genome assembly of a triploid poplar Populus alba 'Berolinensis'.</title>
        <authorList>
            <person name="Chen S."/>
            <person name="Yu Y."/>
            <person name="Wang X."/>
            <person name="Wang S."/>
            <person name="Zhang T."/>
            <person name="Zhou Y."/>
            <person name="He R."/>
            <person name="Meng N."/>
            <person name="Wang Y."/>
            <person name="Liu W."/>
            <person name="Liu Z."/>
            <person name="Liu J."/>
            <person name="Guo Q."/>
            <person name="Huang H."/>
            <person name="Sederoff R.R."/>
            <person name="Wang G."/>
            <person name="Qu G."/>
            <person name="Chen S."/>
        </authorList>
    </citation>
    <scope>NUCLEOTIDE SEQUENCE</scope>
    <source>
        <strain evidence="8">SC-2020</strain>
    </source>
</reference>
<keyword evidence="5" id="KW-0539">Nucleus</keyword>
<dbReference type="PANTHER" id="PTHR31989">
    <property type="entry name" value="NAC DOMAIN-CONTAINING PROTEIN 82-RELATED"/>
    <property type="match status" value="1"/>
</dbReference>
<dbReference type="GO" id="GO:0003677">
    <property type="term" value="F:DNA binding"/>
    <property type="evidence" value="ECO:0007669"/>
    <property type="project" value="UniProtKB-KW"/>
</dbReference>
<keyword evidence="3" id="KW-0238">DNA-binding</keyword>
<feature type="compositionally biased region" description="Basic and acidic residues" evidence="6">
    <location>
        <begin position="165"/>
        <end position="176"/>
    </location>
</feature>
<organism evidence="8 9">
    <name type="scientific">Populus alba x Populus x berolinensis</name>
    <dbReference type="NCBI Taxonomy" id="444605"/>
    <lineage>
        <taxon>Eukaryota</taxon>
        <taxon>Viridiplantae</taxon>
        <taxon>Streptophyta</taxon>
        <taxon>Embryophyta</taxon>
        <taxon>Tracheophyta</taxon>
        <taxon>Spermatophyta</taxon>
        <taxon>Magnoliopsida</taxon>
        <taxon>eudicotyledons</taxon>
        <taxon>Gunneridae</taxon>
        <taxon>Pentapetalae</taxon>
        <taxon>rosids</taxon>
        <taxon>fabids</taxon>
        <taxon>Malpighiales</taxon>
        <taxon>Salicaceae</taxon>
        <taxon>Saliceae</taxon>
        <taxon>Populus</taxon>
    </lineage>
</organism>
<dbReference type="AlphaFoldDB" id="A0AAD6WCE2"/>
<feature type="domain" description="NAC" evidence="7">
    <location>
        <begin position="14"/>
        <end position="164"/>
    </location>
</feature>
<evidence type="ECO:0000256" key="3">
    <source>
        <dbReference type="ARBA" id="ARBA00023125"/>
    </source>
</evidence>
<dbReference type="GO" id="GO:0005634">
    <property type="term" value="C:nucleus"/>
    <property type="evidence" value="ECO:0007669"/>
    <property type="project" value="UniProtKB-SubCell"/>
</dbReference>
<dbReference type="Pfam" id="PF02365">
    <property type="entry name" value="NAM"/>
    <property type="match status" value="2"/>
</dbReference>
<comment type="caution">
    <text evidence="8">The sequence shown here is derived from an EMBL/GenBank/DDBJ whole genome shotgun (WGS) entry which is preliminary data.</text>
</comment>
<feature type="domain" description="NAC" evidence="7">
    <location>
        <begin position="468"/>
        <end position="627"/>
    </location>
</feature>
<evidence type="ECO:0000256" key="5">
    <source>
        <dbReference type="ARBA" id="ARBA00023242"/>
    </source>
</evidence>
<evidence type="ECO:0000313" key="8">
    <source>
        <dbReference type="EMBL" id="KAJ7007595.1"/>
    </source>
</evidence>
<dbReference type="GO" id="GO:0006355">
    <property type="term" value="P:regulation of DNA-templated transcription"/>
    <property type="evidence" value="ECO:0007669"/>
    <property type="project" value="InterPro"/>
</dbReference>
<dbReference type="InterPro" id="IPR036093">
    <property type="entry name" value="NAC_dom_sf"/>
</dbReference>
<feature type="compositionally biased region" description="Polar residues" evidence="6">
    <location>
        <begin position="685"/>
        <end position="694"/>
    </location>
</feature>
<dbReference type="PROSITE" id="PS51005">
    <property type="entry name" value="NAC"/>
    <property type="match status" value="2"/>
</dbReference>
<sequence length="1077" mass="120010">MANPRSSVQLQPMKPVGFRFHPTHEELVSHYLVPKTRGDNVEDLLLMAEVILCKHEPWDLPDKSIMKSDDQAWYFFCPRELKNSNRKCSNRRTKAGFWKSTCQGKPIKTKHTKKVIGIRKTLVFHEKAGPKAKRTGWILDEYDIITDSSLSKEGQYVLCRLKKKPDEKTKKGEQNHHMTAVSDSDAEPSQSMASNSESQNGSAMTVNSAFDARELGHHVATYNSETQNSNELVNNSDPQVSELNHYMASDSRNQYSNKVKSNSAYAGSGSLDSMSSNSKTLYWNQPTVGSDYEGGKSHYKAFDPETQISNNMITMPTNENWLMACEKWLMAPDIKNQESPSQPEGDCGRSVVIPSLFINKSTNDLASEFINKNADKEIDISAFDEWSSLTETPPDFGNQNPCKKIDMSPLEEGYSSNSTTSISDNNLADVALPEQVPVGSKKESPPLPADWINLVAKSKAQALVLFPSTPLSCFQLPTEVSTSPFFQDQIPVLGRVMNSDFSSVMADPLSLMQLMKAGFKFQPSPEELIINYLVPKSRGGIVEGYKKKSRLCNRKTKAGYWKSTCKIKPIMAGHTKKNIGVMKTLAFYKKARPKDVRTGWMIYEFDIVTNSSLSKKGQYVLCRLENRSDERIKKGEQNHLMASVSVSEAVPGQSMTSDSENQNSSEMVVSLASDDSELSHHVGSDSGNQNSSELTPARLVSELSYYMASDFRNQNSFKTGSNLAYDGSGSCHSTAFNSETQYLNQPTVGSVCIVNKNHYMAFDLENQNPNELLTVDSVSTVSKNHYMAFDLENQNPNELRTVDSVYTVSKNHYMVFDLENQNPNELPTVDSVYTVSKNHYMAFDLENQNPNELPTVDSAYTVSNNHYMAFDSEYQNPNELLTADSVYDVSESQYMSFDSENQNLNIINSTSTYENSLMASHGFENKNPPFPPGGECGPSVVMPFKFINQSTYDESELSSLLAPDFGNQNLDKEINLPAFDEGEWSSLTAIPSDFGNENPSKKADISTHEEGYSSYLTGPFSENNLADVSLPDVSPELLAGAQEAIFEQKKSLNTVLQPPVCVEESHSYMDYDTSTST</sequence>
<proteinExistence type="predicted"/>
<evidence type="ECO:0000256" key="2">
    <source>
        <dbReference type="ARBA" id="ARBA00023015"/>
    </source>
</evidence>
<keyword evidence="4" id="KW-0804">Transcription</keyword>
<dbReference type="EMBL" id="JAQIZT010000002">
    <property type="protein sequence ID" value="KAJ7007595.1"/>
    <property type="molecule type" value="Genomic_DNA"/>
</dbReference>
<feature type="compositionally biased region" description="Polar residues" evidence="6">
    <location>
        <begin position="187"/>
        <end position="203"/>
    </location>
</feature>
<evidence type="ECO:0000256" key="1">
    <source>
        <dbReference type="ARBA" id="ARBA00004123"/>
    </source>
</evidence>
<dbReference type="Proteomes" id="UP001164929">
    <property type="component" value="Chromosome 2"/>
</dbReference>
<name>A0AAD6WCE2_9ROSI</name>
<feature type="region of interest" description="Disordered" evidence="6">
    <location>
        <begin position="645"/>
        <end position="694"/>
    </location>
</feature>
<gene>
    <name evidence="8" type="ORF">NC653_006585</name>
</gene>
<dbReference type="InterPro" id="IPR003441">
    <property type="entry name" value="NAC-dom"/>
</dbReference>
<accession>A0AAD6WCE2</accession>
<evidence type="ECO:0000256" key="4">
    <source>
        <dbReference type="ARBA" id="ARBA00023163"/>
    </source>
</evidence>
<evidence type="ECO:0000259" key="7">
    <source>
        <dbReference type="PROSITE" id="PS51005"/>
    </source>
</evidence>